<feature type="compositionally biased region" description="Low complexity" evidence="1">
    <location>
        <begin position="2459"/>
        <end position="2471"/>
    </location>
</feature>
<feature type="transmembrane region" description="Helical" evidence="2">
    <location>
        <begin position="609"/>
        <end position="633"/>
    </location>
</feature>
<feature type="region of interest" description="Disordered" evidence="1">
    <location>
        <begin position="1706"/>
        <end position="1732"/>
    </location>
</feature>
<feature type="compositionally biased region" description="Polar residues" evidence="1">
    <location>
        <begin position="1198"/>
        <end position="1209"/>
    </location>
</feature>
<proteinExistence type="predicted"/>
<feature type="compositionally biased region" description="Gly residues" evidence="1">
    <location>
        <begin position="1592"/>
        <end position="1607"/>
    </location>
</feature>
<dbReference type="EMBL" id="BSDZ01000086">
    <property type="protein sequence ID" value="GLI69572.1"/>
    <property type="molecule type" value="Genomic_DNA"/>
</dbReference>
<sequence>MEPRQGPVVSIRSRIGGMLARLFRLMCIFNVATTVSLWPIGAATNVTGQCMAGVVQQLESRCNSSSPPYEQILLAYRAQCCSRPLRVLAPTTLESWITRQAIQFEQQVSTAVNVTYGDPSIIPSTVDSQLNGWAEQDLWIVDGASIPPLAYRKALLPLEQKIQDSPDATWDGYQSLWSNLSVAGVRTIAVPISSDALLLYYRRDTLAALGRDVPFSWDELLQLAEDWNTSAAAAAAKAAAAAPAATTTTVPPAPQHALCLSTALDCSTTVWVLSAVLASITQRWGPRTGWALALDESDPMRAVQLLNGSAMEQGLAKLRALVAAGPQGLSCGEPLVRFARGECLITLDLGRGFRVLQQLAAGNASSDADIGIESSRVRGVVGVALPPGSTHVLDRASGALVPASEDMCRVSRRGDRSGAWACAAPMLSYGGTFGVISRRNGAVYQELAFQFLTWLSSLEAQWQGVAGAGGGVNTTAAAVQPVRERMLAPASALERFTASVDLGGAGYDLADAQSYLAALQATFTSPNVALEFGAPGAFALRSHMGAAIHAYLNGVDAKVAADGMLHAWLAEWSRLNFTVSEVQQMLLHATPDSFEVPAKVVDRGRGGRLVWAIVVGTVLGVALLAILICMALWCYRVGRGEARLRRIEPPGISPQTTLVVTDIQDSTKMWELLHSDVMDVAIYHHHSLARRLILRFRGYESATEGDSFIIAFHTADDAVCFCALFQQGLLQVPWPAELLALDGCKAVWMCKSEPEPKRRRESQQSQQPLEVTRSGEPLSALALQGGTVGHCAGTGQVDPPGTAAAHTEADTSSVSLSIRGLRSPHSGLRSKLNAGGSSYLSLAPAPATAVGSQHAPAGVQSPVATASSDSATTAAASPQLLGPAGLPRFSRSTAPYVLNGAGSSSGLTFGALGASPRQLSFLGRSQSRLGASSMSTGTPAMPLPSISLSMLATAAAGAPLERRSTPRGSIGSSYRSVLSTGMGTRSHHGGQDILINLPASPVTFGDSNGGGVHRDAAASAASTEFASGGVISFRDSFRNAAGGDRGTEATRQGDAGSGGDIAPPVTQRNSQDGDGSGGIFNPPTLTGYPEVSAVLPLGFAASSAPVSDGTTTGDGSGVGGVDGGGAVMQATAHISRSNSAIKRSISASGGDGATVGSARACTGESAIRHLGGRFSATGSTRRFARRSSTDTVEVAPDRTTNNSRQSRSTEMATVSEFNVVLESGGEHFINQRSDIDVALQQPSTSWGAPRFPLYGAASHLPMVVMPPSVALPPTGLPGALREPAVHGVERLVGAATTAATNGPLGEGAGVGGTALGPRSFSPRAVVRRSSVTFDLQSVGGGGSDERAASGGGSGAGESSVTAGAVSSLRTESHSMYASNAQSDNATVSSVEQCTHEASSPSLHGLPNASQPGSQLPYRRAPSHLGPASMIPRPFGYRAASLRRRSDVTAGGGGAATAGFPEYQLPFSYVAAGGSYGHGCDGMLRPSPLGRGASQGSMYSDPAFRTAGASSHGGGTSDATGVRSSNSRSLRGPSVDGVDIGESVELVAFQGQSSPLPQLFPGGMLSEDEARNGTVRGEAPAAVQTNNNPVVTSGGGGSGSGGGGGGAGQDVDGSPASPPFCSYIGGTRPDEATGHDGRISNDMKRSLMGGAAFMQHQYYPPQQQHLPPQQQNAHPTFPQHLVSVLSSRISGSLPALSPTTAVVSSTANRTSPLAVNPSTQQHRQHSQQQHSGLSRSLLALVNLPGPRVGSGGNGGARGVTTPESRAASMACMMRLASQHNLQSVGDSLCSRWKVVEEDELGALLVFRGLRVRMGMHSGLSDITDLAQLNRTANRMQYTGVGLSMAKAVADCAHGGQVLISQSAFTQLAVERLREGVMVLHMGEHRIKSDLPSISLYCGCPRGLQGRLPALRAVRSLQQLSLGVLDAPAGNVVVVFVHVVGAVSLLEWRPDLAAVALEMFRDYVSLELIKYQGYLVEAVDGLVLASFPSPSAGLAWVARCQSDMNSLAWPEELMCHEACEELCVTRLNPNTGVHEDIVVFRGLRLKAGVDMGRLRGEINCVTGRMSYRGRAMNRAARIVAAAGSGQILASREAWLAAALQPAARLAGLTGLSMGQFLLKGVAEPVEVYQIKTAAAVVSHRARTVLTRPEGPLELDELPISNPIAAWHHHVSINNGTSAAAAAAAASAAALTHHISANNSVLPGISGLKAAAAAGSGSVPSRLILGSMHSMTGGLAAALRREESVTWRPVSRTLSRRSSRRSSLGSQFSNLAATTMVAVARGSLDGRQDVSNSPSRTAASATAAATVASGISLETTHAGMGVNTAATATAGAASIATTATTTAATAAAAVSAPATTVSTSGSLGPVVGTTAGQRLASQAQVQGGEGCLIAEGPVNAGVSSHVGHLVLRSSMSGYVDMSPAGRGSAAAGGAGGPNGIPSLGSGTRTSRNSAGETGCSIDGAHSSNPRSSNASNRSPQPPWGHRLMASLQLPAQQPSTLNSQQHPQQSPPWGITVSPVNIRSGPAQGIVRHLSALLRSASLALQGSAANSSAAAAATAAATGSGGAITGSKSGSVHPVLPSPVQGRHNNLAAVQITLEGPDAATAATIADAGASTAGPGLVEQSRAGDRGLRENASG</sequence>
<dbReference type="PANTHER" id="PTHR43081">
    <property type="entry name" value="ADENYLATE CYCLASE, TERMINAL-DIFFERENTIATION SPECIFIC-RELATED"/>
    <property type="match status" value="1"/>
</dbReference>
<feature type="region of interest" description="Disordered" evidence="1">
    <location>
        <begin position="1041"/>
        <end position="1084"/>
    </location>
</feature>
<feature type="compositionally biased region" description="Low complexity" evidence="1">
    <location>
        <begin position="1356"/>
        <end position="1367"/>
    </location>
</feature>
<gene>
    <name evidence="3" type="ORF">VaNZ11_014230</name>
</gene>
<feature type="region of interest" description="Disordered" evidence="1">
    <location>
        <begin position="1178"/>
        <end position="1209"/>
    </location>
</feature>
<accession>A0ABQ5SHY1</accession>
<comment type="caution">
    <text evidence="3">The sequence shown here is derived from an EMBL/GenBank/DDBJ whole genome shotgun (WGS) entry which is preliminary data.</text>
</comment>
<feature type="region of interest" description="Disordered" evidence="1">
    <location>
        <begin position="2607"/>
        <end position="2632"/>
    </location>
</feature>
<feature type="compositionally biased region" description="Polar residues" evidence="1">
    <location>
        <begin position="1373"/>
        <end position="1413"/>
    </location>
</feature>
<keyword evidence="2" id="KW-0472">Membrane</keyword>
<dbReference type="Gene3D" id="3.30.70.1230">
    <property type="entry name" value="Nucleotide cyclase"/>
    <property type="match status" value="3"/>
</dbReference>
<feature type="region of interest" description="Disordered" evidence="1">
    <location>
        <begin position="753"/>
        <end position="775"/>
    </location>
</feature>
<feature type="region of interest" description="Disordered" evidence="1">
    <location>
        <begin position="1487"/>
        <end position="1536"/>
    </location>
</feature>
<evidence type="ECO:0000256" key="1">
    <source>
        <dbReference type="SAM" id="MobiDB-lite"/>
    </source>
</evidence>
<evidence type="ECO:0000313" key="4">
    <source>
        <dbReference type="Proteomes" id="UP001165090"/>
    </source>
</evidence>
<dbReference type="Gene3D" id="3.40.190.10">
    <property type="entry name" value="Periplasmic binding protein-like II"/>
    <property type="match status" value="1"/>
</dbReference>
<feature type="region of interest" description="Disordered" evidence="1">
    <location>
        <begin position="1573"/>
        <end position="1637"/>
    </location>
</feature>
<feature type="region of interest" description="Disordered" evidence="1">
    <location>
        <begin position="2418"/>
        <end position="2513"/>
    </location>
</feature>
<feature type="transmembrane region" description="Helical" evidence="2">
    <location>
        <begin position="21"/>
        <end position="41"/>
    </location>
</feature>
<feature type="transmembrane region" description="Helical" evidence="2">
    <location>
        <begin position="417"/>
        <end position="436"/>
    </location>
</feature>
<dbReference type="InterPro" id="IPR050697">
    <property type="entry name" value="Adenylyl/Guanylyl_Cyclase_3/4"/>
</dbReference>
<keyword evidence="2" id="KW-1133">Transmembrane helix</keyword>
<feature type="compositionally biased region" description="Basic and acidic residues" evidence="1">
    <location>
        <begin position="1627"/>
        <end position="1637"/>
    </location>
</feature>
<feature type="region of interest" description="Disordered" evidence="1">
    <location>
        <begin position="1334"/>
        <end position="1413"/>
    </location>
</feature>
<dbReference type="SUPFAM" id="SSF55073">
    <property type="entry name" value="Nucleotide cyclase"/>
    <property type="match status" value="2"/>
</dbReference>
<keyword evidence="2" id="KW-0812">Transmembrane</keyword>
<feature type="region of interest" description="Disordered" evidence="1">
    <location>
        <begin position="791"/>
        <end position="822"/>
    </location>
</feature>
<dbReference type="PANTHER" id="PTHR43081:SF1">
    <property type="entry name" value="ADENYLATE CYCLASE, TERMINAL-DIFFERENTIATION SPECIFIC"/>
    <property type="match status" value="1"/>
</dbReference>
<protein>
    <recommendedName>
        <fullName evidence="5">Guanylate cyclase domain-containing protein</fullName>
    </recommendedName>
</protein>
<feature type="compositionally biased region" description="Basic and acidic residues" evidence="1">
    <location>
        <begin position="2620"/>
        <end position="2632"/>
    </location>
</feature>
<feature type="compositionally biased region" description="Polar residues" evidence="1">
    <location>
        <begin position="2486"/>
        <end position="2501"/>
    </location>
</feature>
<dbReference type="InterPro" id="IPR029787">
    <property type="entry name" value="Nucleotide_cyclase"/>
</dbReference>
<keyword evidence="4" id="KW-1185">Reference proteome</keyword>
<feature type="region of interest" description="Disordered" evidence="1">
    <location>
        <begin position="852"/>
        <end position="885"/>
    </location>
</feature>
<name>A0ABQ5SHY1_9CHLO</name>
<feature type="compositionally biased region" description="Basic and acidic residues" evidence="1">
    <location>
        <begin position="753"/>
        <end position="762"/>
    </location>
</feature>
<feature type="non-terminal residue" evidence="3">
    <location>
        <position position="2632"/>
    </location>
</feature>
<evidence type="ECO:0000256" key="2">
    <source>
        <dbReference type="SAM" id="Phobius"/>
    </source>
</evidence>
<feature type="compositionally biased region" description="Polar residues" evidence="1">
    <location>
        <begin position="2438"/>
        <end position="2448"/>
    </location>
</feature>
<evidence type="ECO:0008006" key="5">
    <source>
        <dbReference type="Google" id="ProtNLM"/>
    </source>
</evidence>
<reference evidence="3 4" key="1">
    <citation type="journal article" date="2023" name="IScience">
        <title>Expanded male sex-determining region conserved during the evolution of homothallism in the green alga Volvox.</title>
        <authorList>
            <person name="Yamamoto K."/>
            <person name="Matsuzaki R."/>
            <person name="Mahakham W."/>
            <person name="Heman W."/>
            <person name="Sekimoto H."/>
            <person name="Kawachi M."/>
            <person name="Minakuchi Y."/>
            <person name="Toyoda A."/>
            <person name="Nozaki H."/>
        </authorList>
    </citation>
    <scope>NUCLEOTIDE SEQUENCE [LARGE SCALE GENOMIC DNA]</scope>
    <source>
        <strain evidence="3 4">NIES-4468</strain>
    </source>
</reference>
<evidence type="ECO:0000313" key="3">
    <source>
        <dbReference type="EMBL" id="GLI69572.1"/>
    </source>
</evidence>
<feature type="compositionally biased region" description="Polar residues" evidence="1">
    <location>
        <begin position="1706"/>
        <end position="1718"/>
    </location>
</feature>
<feature type="compositionally biased region" description="Low complexity" evidence="1">
    <location>
        <begin position="864"/>
        <end position="877"/>
    </location>
</feature>
<dbReference type="Proteomes" id="UP001165090">
    <property type="component" value="Unassembled WGS sequence"/>
</dbReference>
<dbReference type="SUPFAM" id="SSF53850">
    <property type="entry name" value="Periplasmic binding protein-like II"/>
    <property type="match status" value="1"/>
</dbReference>
<organism evidence="3 4">
    <name type="scientific">Volvox africanus</name>
    <dbReference type="NCBI Taxonomy" id="51714"/>
    <lineage>
        <taxon>Eukaryota</taxon>
        <taxon>Viridiplantae</taxon>
        <taxon>Chlorophyta</taxon>
        <taxon>core chlorophytes</taxon>
        <taxon>Chlorophyceae</taxon>
        <taxon>CS clade</taxon>
        <taxon>Chlamydomonadales</taxon>
        <taxon>Volvocaceae</taxon>
        <taxon>Volvox</taxon>
    </lineage>
</organism>